<dbReference type="Pfam" id="PF00144">
    <property type="entry name" value="Beta-lactamase"/>
    <property type="match status" value="1"/>
</dbReference>
<proteinExistence type="predicted"/>
<protein>
    <submittedName>
        <fullName evidence="2">CubicO group peptidase (Beta-lactamase class C family)</fullName>
    </submittedName>
</protein>
<evidence type="ECO:0000313" key="2">
    <source>
        <dbReference type="EMBL" id="MDR6294569.1"/>
    </source>
</evidence>
<dbReference type="EMBL" id="JAVDPW010000021">
    <property type="protein sequence ID" value="MDR6294569.1"/>
    <property type="molecule type" value="Genomic_DNA"/>
</dbReference>
<name>A0ABU1K2S2_9PROT</name>
<reference evidence="2 3" key="1">
    <citation type="submission" date="2023-07" db="EMBL/GenBank/DDBJ databases">
        <title>Sorghum-associated microbial communities from plants grown in Nebraska, USA.</title>
        <authorList>
            <person name="Schachtman D."/>
        </authorList>
    </citation>
    <scope>NUCLEOTIDE SEQUENCE [LARGE SCALE GENOMIC DNA]</scope>
    <source>
        <strain evidence="2 3">584</strain>
    </source>
</reference>
<accession>A0ABU1K2S2</accession>
<dbReference type="Proteomes" id="UP001262410">
    <property type="component" value="Unassembled WGS sequence"/>
</dbReference>
<dbReference type="RefSeq" id="WP_309802159.1">
    <property type="nucleotide sequence ID" value="NZ_JAVDPW010000021.1"/>
</dbReference>
<dbReference type="InterPro" id="IPR050491">
    <property type="entry name" value="AmpC-like"/>
</dbReference>
<dbReference type="Gene3D" id="3.40.710.10">
    <property type="entry name" value="DD-peptidase/beta-lactamase superfamily"/>
    <property type="match status" value="1"/>
</dbReference>
<dbReference type="InterPro" id="IPR012338">
    <property type="entry name" value="Beta-lactam/transpept-like"/>
</dbReference>
<keyword evidence="3" id="KW-1185">Reference proteome</keyword>
<evidence type="ECO:0000259" key="1">
    <source>
        <dbReference type="Pfam" id="PF00144"/>
    </source>
</evidence>
<dbReference type="PANTHER" id="PTHR46825">
    <property type="entry name" value="D-ALANYL-D-ALANINE-CARBOXYPEPTIDASE/ENDOPEPTIDASE AMPH"/>
    <property type="match status" value="1"/>
</dbReference>
<sequence>MAKWLPAALDYIAQWLDFQLRSTGQPGCVVAVAEKGEIVLERAFGTAALGGRTALTPRHRFRVASHSKTFTAAGILKLREEGRLSLDDPAGRHVEGLDPGVGAATLAQLLSHSAGVTRDGDDTGQWMGRRPFLNQRELRAALARPTPIEANTRFKYSNHGFGLLGLVIEAVTGEAYGDWIRRAIVEPAGLAETAPDMPAAGATPLASGHSGELPLGRRVVIPGDTPTHALASATGFVSTAADLARFFGQLDPAAKRGILSVASRREMTRPQWRNPDAEVERHYGLGTMSGRTAGLDWFGHGGAFPGYISRTLVLPGHDLAVSVVSNAVDGLANPWAEGVAHVFATFARHGAPTAKVEGWAGRWWSIWRAGDLVPMGGKVLLADPALATPFLDAAEITPAGPDEGRITRAQGYNSHGEDVRLVRDRRGAATELWYAGSKLVPEAKLAAEMKKRYGG</sequence>
<organism evidence="2 3">
    <name type="scientific">Inquilinus ginsengisoli</name>
    <dbReference type="NCBI Taxonomy" id="363840"/>
    <lineage>
        <taxon>Bacteria</taxon>
        <taxon>Pseudomonadati</taxon>
        <taxon>Pseudomonadota</taxon>
        <taxon>Alphaproteobacteria</taxon>
        <taxon>Rhodospirillales</taxon>
        <taxon>Rhodospirillaceae</taxon>
        <taxon>Inquilinus</taxon>
    </lineage>
</organism>
<dbReference type="SUPFAM" id="SSF56601">
    <property type="entry name" value="beta-lactamase/transpeptidase-like"/>
    <property type="match status" value="1"/>
</dbReference>
<evidence type="ECO:0000313" key="3">
    <source>
        <dbReference type="Proteomes" id="UP001262410"/>
    </source>
</evidence>
<comment type="caution">
    <text evidence="2">The sequence shown here is derived from an EMBL/GenBank/DDBJ whole genome shotgun (WGS) entry which is preliminary data.</text>
</comment>
<dbReference type="InterPro" id="IPR001466">
    <property type="entry name" value="Beta-lactam-related"/>
</dbReference>
<gene>
    <name evidence="2" type="ORF">E9232_007123</name>
</gene>
<dbReference type="PANTHER" id="PTHR46825:SF9">
    <property type="entry name" value="BETA-LACTAMASE-RELATED DOMAIN-CONTAINING PROTEIN"/>
    <property type="match status" value="1"/>
</dbReference>
<feature type="domain" description="Beta-lactamase-related" evidence="1">
    <location>
        <begin position="21"/>
        <end position="329"/>
    </location>
</feature>